<keyword evidence="4" id="KW-1185">Reference proteome</keyword>
<dbReference type="EMBL" id="PSKQ01000026">
    <property type="protein sequence ID" value="MBE8723036.1"/>
    <property type="molecule type" value="Genomic_DNA"/>
</dbReference>
<keyword evidence="1" id="KW-0812">Transmembrane</keyword>
<keyword evidence="1" id="KW-1133">Transmembrane helix</keyword>
<feature type="transmembrane region" description="Helical" evidence="1">
    <location>
        <begin position="93"/>
        <end position="111"/>
    </location>
</feature>
<protein>
    <recommendedName>
        <fullName evidence="2">SPW repeat-containing integral membrane domain-containing protein</fullName>
    </recommendedName>
</protein>
<dbReference type="Proteomes" id="UP000618319">
    <property type="component" value="Unassembled WGS sequence"/>
</dbReference>
<comment type="caution">
    <text evidence="3">The sequence shown here is derived from an EMBL/GenBank/DDBJ whole genome shotgun (WGS) entry which is preliminary data.</text>
</comment>
<dbReference type="InterPro" id="IPR005530">
    <property type="entry name" value="SPW"/>
</dbReference>
<name>A0ABR9TCL8_9SPHI</name>
<evidence type="ECO:0000256" key="1">
    <source>
        <dbReference type="SAM" id="Phobius"/>
    </source>
</evidence>
<feature type="domain" description="SPW repeat-containing integral membrane" evidence="2">
    <location>
        <begin position="9"/>
        <end position="106"/>
    </location>
</feature>
<feature type="transmembrane region" description="Helical" evidence="1">
    <location>
        <begin position="12"/>
        <end position="28"/>
    </location>
</feature>
<evidence type="ECO:0000313" key="3">
    <source>
        <dbReference type="EMBL" id="MBE8723036.1"/>
    </source>
</evidence>
<accession>A0ABR9TCL8</accession>
<reference evidence="3 4" key="1">
    <citation type="submission" date="2018-02" db="EMBL/GenBank/DDBJ databases">
        <title>Sphingobacterium KA21.</title>
        <authorList>
            <person name="Vasarhelyi B.M."/>
            <person name="Deshmukh S."/>
            <person name="Balint B."/>
            <person name="Kukolya J."/>
        </authorList>
    </citation>
    <scope>NUCLEOTIDE SEQUENCE [LARGE SCALE GENOMIC DNA]</scope>
    <source>
        <strain evidence="3 4">Ka21</strain>
    </source>
</reference>
<feature type="transmembrane region" description="Helical" evidence="1">
    <location>
        <begin position="34"/>
        <end position="56"/>
    </location>
</feature>
<dbReference type="Pfam" id="PF03779">
    <property type="entry name" value="SPW"/>
    <property type="match status" value="1"/>
</dbReference>
<dbReference type="RefSeq" id="WP_196941191.1">
    <property type="nucleotide sequence ID" value="NZ_MU158693.1"/>
</dbReference>
<proteinExistence type="predicted"/>
<keyword evidence="1" id="KW-0472">Membrane</keyword>
<sequence length="132" mass="14592">MKNITPTHWHAFLDYVMVFTLVGGPWIFTFHESVAATNVSLWSGAAIAGLSIFTRYEGGLIRVIPMPLHLVMDIVVGLLLMISPFLFDFGEEGNTFHIVSGLIVLGGGIFTSSKLRKRVPPVEVVDDPQRDH</sequence>
<organism evidence="3 4">
    <name type="scientific">Sphingobacterium pedocola</name>
    <dbReference type="NCBI Taxonomy" id="2082722"/>
    <lineage>
        <taxon>Bacteria</taxon>
        <taxon>Pseudomonadati</taxon>
        <taxon>Bacteroidota</taxon>
        <taxon>Sphingobacteriia</taxon>
        <taxon>Sphingobacteriales</taxon>
        <taxon>Sphingobacteriaceae</taxon>
        <taxon>Sphingobacterium</taxon>
    </lineage>
</organism>
<feature type="transmembrane region" description="Helical" evidence="1">
    <location>
        <begin position="68"/>
        <end position="87"/>
    </location>
</feature>
<evidence type="ECO:0000259" key="2">
    <source>
        <dbReference type="Pfam" id="PF03779"/>
    </source>
</evidence>
<gene>
    <name evidence="3" type="ORF">C4F40_20140</name>
</gene>
<evidence type="ECO:0000313" key="4">
    <source>
        <dbReference type="Proteomes" id="UP000618319"/>
    </source>
</evidence>